<dbReference type="SUPFAM" id="SSF52047">
    <property type="entry name" value="RNI-like"/>
    <property type="match status" value="1"/>
</dbReference>
<dbReference type="Gene3D" id="3.80.10.10">
    <property type="entry name" value="Ribonuclease Inhibitor"/>
    <property type="match status" value="1"/>
</dbReference>
<keyword evidence="2" id="KW-1185">Reference proteome</keyword>
<name>A0AAW0DH13_9AGAR</name>
<dbReference type="AlphaFoldDB" id="A0AAW0DH13"/>
<dbReference type="InterPro" id="IPR032675">
    <property type="entry name" value="LRR_dom_sf"/>
</dbReference>
<reference evidence="1 2" key="1">
    <citation type="journal article" date="2024" name="J Genomics">
        <title>Draft genome sequencing and assembly of Favolaschia claudopus CIRM-BRFM 2984 isolated from oak limbs.</title>
        <authorList>
            <person name="Navarro D."/>
            <person name="Drula E."/>
            <person name="Chaduli D."/>
            <person name="Cazenave R."/>
            <person name="Ahrendt S."/>
            <person name="Wang J."/>
            <person name="Lipzen A."/>
            <person name="Daum C."/>
            <person name="Barry K."/>
            <person name="Grigoriev I.V."/>
            <person name="Favel A."/>
            <person name="Rosso M.N."/>
            <person name="Martin F."/>
        </authorList>
    </citation>
    <scope>NUCLEOTIDE SEQUENCE [LARGE SCALE GENOMIC DNA]</scope>
    <source>
        <strain evidence="1 2">CIRM-BRFM 2984</strain>
    </source>
</reference>
<gene>
    <name evidence="1" type="ORF">R3P38DRAFT_2605496</name>
</gene>
<evidence type="ECO:0000313" key="2">
    <source>
        <dbReference type="Proteomes" id="UP001362999"/>
    </source>
</evidence>
<dbReference type="EMBL" id="JAWWNJ010000008">
    <property type="protein sequence ID" value="KAK7050666.1"/>
    <property type="molecule type" value="Genomic_DNA"/>
</dbReference>
<dbReference type="Proteomes" id="UP001362999">
    <property type="component" value="Unassembled WGS sequence"/>
</dbReference>
<organism evidence="1 2">
    <name type="scientific">Favolaschia claudopus</name>
    <dbReference type="NCBI Taxonomy" id="2862362"/>
    <lineage>
        <taxon>Eukaryota</taxon>
        <taxon>Fungi</taxon>
        <taxon>Dikarya</taxon>
        <taxon>Basidiomycota</taxon>
        <taxon>Agaricomycotina</taxon>
        <taxon>Agaricomycetes</taxon>
        <taxon>Agaricomycetidae</taxon>
        <taxon>Agaricales</taxon>
        <taxon>Marasmiineae</taxon>
        <taxon>Mycenaceae</taxon>
        <taxon>Favolaschia</taxon>
    </lineage>
</organism>
<sequence>MTPVVKGSIRSPILEIPYELTSQIFLCCLPSNKRISPDPTAAPLVLAQICSHWRKIAVSIPELWNSIYLEFKGTNQYDGIRFMLNSDPRSASDDSIVALVHCWLSRAANLPLSITIVSSDTSRLLPPKLIPLLATKSLQWARIELHILPPDIHQFGAIPGPFPLLQTLALDTTTRLPTLQPTLNAALFLDSPNLQALRLGRFGWLRFPDLPTNSVPSVTALELWAENRSSSMFQKLHSFPGLRHLKLHSSVFTFQNSILSLPSIESLILHVRDTRVLRYLCAPSLRRLEFHARKTTDAELLPSFVERSACVLTTLHIRMPEGWDGLYECLLATPSLVDLAISMNECNSAVDQLETLCIPEILGALRVLKLWVSSCLGLYHAFVSVLDARGVTLAEVDLLVEDTMPCPTTEELAKLAQWRERGMRISIRSSLDGEDGVENDEEYDIWTPEISIPRCFAPFNISLN</sequence>
<comment type="caution">
    <text evidence="1">The sequence shown here is derived from an EMBL/GenBank/DDBJ whole genome shotgun (WGS) entry which is preliminary data.</text>
</comment>
<evidence type="ECO:0000313" key="1">
    <source>
        <dbReference type="EMBL" id="KAK7050666.1"/>
    </source>
</evidence>
<protein>
    <submittedName>
        <fullName evidence="1">F-box domain-containing protein</fullName>
    </submittedName>
</protein>
<proteinExistence type="predicted"/>
<accession>A0AAW0DH13</accession>